<reference evidence="1 2" key="1">
    <citation type="submission" date="2015-09" db="EMBL/GenBank/DDBJ databases">
        <title>Genome announcement of multiple Pseudomonas syringae strains.</title>
        <authorList>
            <person name="Thakur S."/>
            <person name="Wang P.W."/>
            <person name="Gong Y."/>
            <person name="Weir B.S."/>
            <person name="Guttman D.S."/>
        </authorList>
    </citation>
    <scope>NUCLEOTIDE SEQUENCE [LARGE SCALE GENOMIC DNA]</scope>
    <source>
        <strain evidence="1 2">ICMP16929</strain>
    </source>
</reference>
<dbReference type="AlphaFoldDB" id="A0A0Q0EE48"/>
<accession>A0A0Q0EE48</accession>
<evidence type="ECO:0000313" key="1">
    <source>
        <dbReference type="EMBL" id="KPZ12251.1"/>
    </source>
</evidence>
<evidence type="ECO:0000313" key="2">
    <source>
        <dbReference type="Proteomes" id="UP000050384"/>
    </source>
</evidence>
<protein>
    <submittedName>
        <fullName evidence="1">Uncharacterized protein</fullName>
    </submittedName>
</protein>
<dbReference type="PATRIC" id="fig|264459.3.peg.3238"/>
<dbReference type="Proteomes" id="UP000050384">
    <property type="component" value="Unassembled WGS sequence"/>
</dbReference>
<gene>
    <name evidence="1" type="ORF">ALO94_01854</name>
</gene>
<name>A0A0Q0EE48_PSESX</name>
<sequence length="347" mass="37037">MLPDSRRYTQHLLDALNGLRSHDVWLFTLRTVYPMATLIRINVVNNSQNLQNLYFFQQPAAYTGGPEVYSNSLLSTPILPAAHGGSSYSFLLNLQYYAGAQQRTEPPALGQPSGFSSAIQPIDLTTAAGGAATNNATTMQVLPALGLSVPANVPAVQAGAFRIKVPTYNPALKQYNGGSAVKIAGGSVVLSNFVTLEPTTNLDCQPILKFYVQTGNYTAGTVMNFTSASIDAALCDATTGFTTFDVSYNADGTWTVNRMASVTVLETDHLGQHIVNAVDLNTEILNEAGTATISLGHADHFNTPFAVTNLTNPAGLTVHHEYQVRHNGGHQRGHMCTALNGNTATFS</sequence>
<proteinExistence type="predicted"/>
<organism evidence="1 2">
    <name type="scientific">Pseudomonas syringae pv. spinaceae</name>
    <dbReference type="NCBI Taxonomy" id="264459"/>
    <lineage>
        <taxon>Bacteria</taxon>
        <taxon>Pseudomonadati</taxon>
        <taxon>Pseudomonadota</taxon>
        <taxon>Gammaproteobacteria</taxon>
        <taxon>Pseudomonadales</taxon>
        <taxon>Pseudomonadaceae</taxon>
        <taxon>Pseudomonas</taxon>
        <taxon>Pseudomonas syringae</taxon>
    </lineage>
</organism>
<dbReference type="EMBL" id="LJRI01000108">
    <property type="protein sequence ID" value="KPZ12251.1"/>
    <property type="molecule type" value="Genomic_DNA"/>
</dbReference>
<comment type="caution">
    <text evidence="1">The sequence shown here is derived from an EMBL/GenBank/DDBJ whole genome shotgun (WGS) entry which is preliminary data.</text>
</comment>